<dbReference type="RefSeq" id="XP_033382373.1">
    <property type="nucleotide sequence ID" value="XM_033522385.1"/>
</dbReference>
<organism evidence="2 3">
    <name type="scientific">Aaosphaeria arxii CBS 175.79</name>
    <dbReference type="NCBI Taxonomy" id="1450172"/>
    <lineage>
        <taxon>Eukaryota</taxon>
        <taxon>Fungi</taxon>
        <taxon>Dikarya</taxon>
        <taxon>Ascomycota</taxon>
        <taxon>Pezizomycotina</taxon>
        <taxon>Dothideomycetes</taxon>
        <taxon>Pleosporomycetidae</taxon>
        <taxon>Pleosporales</taxon>
        <taxon>Pleosporales incertae sedis</taxon>
        <taxon>Aaosphaeria</taxon>
    </lineage>
</organism>
<name>A0A6A5XNV2_9PLEO</name>
<keyword evidence="1" id="KW-0472">Membrane</keyword>
<keyword evidence="1" id="KW-0812">Transmembrane</keyword>
<keyword evidence="3" id="KW-1185">Reference proteome</keyword>
<keyword evidence="1" id="KW-1133">Transmembrane helix</keyword>
<dbReference type="GeneID" id="54279782"/>
<sequence>MMWWGTKQARRRVFSGTSPTSRGVLLYVFCVGMYLHTIGQKGSRGKMEGWLEWLAAGNVSAEIPDMAPEDPLLRRVVVYGIRYFTNPWGWLSIASLCFSLVYRLPRTSH</sequence>
<dbReference type="EMBL" id="ML978071">
    <property type="protein sequence ID" value="KAF2014034.1"/>
    <property type="molecule type" value="Genomic_DNA"/>
</dbReference>
<dbReference type="AlphaFoldDB" id="A0A6A5XNV2"/>
<feature type="transmembrane region" description="Helical" evidence="1">
    <location>
        <begin position="21"/>
        <end position="39"/>
    </location>
</feature>
<accession>A0A6A5XNV2</accession>
<evidence type="ECO:0000313" key="3">
    <source>
        <dbReference type="Proteomes" id="UP000799778"/>
    </source>
</evidence>
<reference evidence="2" key="1">
    <citation type="journal article" date="2020" name="Stud. Mycol.">
        <title>101 Dothideomycetes genomes: a test case for predicting lifestyles and emergence of pathogens.</title>
        <authorList>
            <person name="Haridas S."/>
            <person name="Albert R."/>
            <person name="Binder M."/>
            <person name="Bloem J."/>
            <person name="Labutti K."/>
            <person name="Salamov A."/>
            <person name="Andreopoulos B."/>
            <person name="Baker S."/>
            <person name="Barry K."/>
            <person name="Bills G."/>
            <person name="Bluhm B."/>
            <person name="Cannon C."/>
            <person name="Castanera R."/>
            <person name="Culley D."/>
            <person name="Daum C."/>
            <person name="Ezra D."/>
            <person name="Gonzalez J."/>
            <person name="Henrissat B."/>
            <person name="Kuo A."/>
            <person name="Liang C."/>
            <person name="Lipzen A."/>
            <person name="Lutzoni F."/>
            <person name="Magnuson J."/>
            <person name="Mondo S."/>
            <person name="Nolan M."/>
            <person name="Ohm R."/>
            <person name="Pangilinan J."/>
            <person name="Park H.-J."/>
            <person name="Ramirez L."/>
            <person name="Alfaro M."/>
            <person name="Sun H."/>
            <person name="Tritt A."/>
            <person name="Yoshinaga Y."/>
            <person name="Zwiers L.-H."/>
            <person name="Turgeon B."/>
            <person name="Goodwin S."/>
            <person name="Spatafora J."/>
            <person name="Crous P."/>
            <person name="Grigoriev I."/>
        </authorList>
    </citation>
    <scope>NUCLEOTIDE SEQUENCE</scope>
    <source>
        <strain evidence="2">CBS 175.79</strain>
    </source>
</reference>
<proteinExistence type="predicted"/>
<evidence type="ECO:0000256" key="1">
    <source>
        <dbReference type="SAM" id="Phobius"/>
    </source>
</evidence>
<gene>
    <name evidence="2" type="ORF">BU24DRAFT_251427</name>
</gene>
<feature type="transmembrane region" description="Helical" evidence="1">
    <location>
        <begin position="88"/>
        <end position="105"/>
    </location>
</feature>
<protein>
    <submittedName>
        <fullName evidence="2">Uncharacterized protein</fullName>
    </submittedName>
</protein>
<dbReference type="Proteomes" id="UP000799778">
    <property type="component" value="Unassembled WGS sequence"/>
</dbReference>
<evidence type="ECO:0000313" key="2">
    <source>
        <dbReference type="EMBL" id="KAF2014034.1"/>
    </source>
</evidence>